<name>A0AA37RT72_9GAMM</name>
<reference evidence="2" key="2">
    <citation type="submission" date="2023-01" db="EMBL/GenBank/DDBJ databases">
        <title>Draft genome sequence of Paraferrimonas sedimenticola strain NBRC 101628.</title>
        <authorList>
            <person name="Sun Q."/>
            <person name="Mori K."/>
        </authorList>
    </citation>
    <scope>NUCLEOTIDE SEQUENCE</scope>
    <source>
        <strain evidence="2">NBRC 101628</strain>
    </source>
</reference>
<evidence type="ECO:0000313" key="2">
    <source>
        <dbReference type="EMBL" id="GLP95088.1"/>
    </source>
</evidence>
<protein>
    <submittedName>
        <fullName evidence="2">Uncharacterized protein</fullName>
    </submittedName>
</protein>
<keyword evidence="3" id="KW-1185">Reference proteome</keyword>
<evidence type="ECO:0000313" key="3">
    <source>
        <dbReference type="Proteomes" id="UP001161422"/>
    </source>
</evidence>
<dbReference type="AlphaFoldDB" id="A0AA37RT72"/>
<accession>A0AA37RT72</accession>
<feature type="transmembrane region" description="Helical" evidence="1">
    <location>
        <begin position="21"/>
        <end position="43"/>
    </location>
</feature>
<comment type="caution">
    <text evidence="2">The sequence shown here is derived from an EMBL/GenBank/DDBJ whole genome shotgun (WGS) entry which is preliminary data.</text>
</comment>
<gene>
    <name evidence="2" type="ORF">GCM10007895_03940</name>
</gene>
<dbReference type="Proteomes" id="UP001161422">
    <property type="component" value="Unassembled WGS sequence"/>
</dbReference>
<organism evidence="2 3">
    <name type="scientific">Paraferrimonas sedimenticola</name>
    <dbReference type="NCBI Taxonomy" id="375674"/>
    <lineage>
        <taxon>Bacteria</taxon>
        <taxon>Pseudomonadati</taxon>
        <taxon>Pseudomonadota</taxon>
        <taxon>Gammaproteobacteria</taxon>
        <taxon>Alteromonadales</taxon>
        <taxon>Ferrimonadaceae</taxon>
        <taxon>Paraferrimonas</taxon>
    </lineage>
</organism>
<keyword evidence="1" id="KW-0472">Membrane</keyword>
<keyword evidence="1" id="KW-0812">Transmembrane</keyword>
<keyword evidence="1" id="KW-1133">Transmembrane helix</keyword>
<dbReference type="EMBL" id="BSNC01000001">
    <property type="protein sequence ID" value="GLP95088.1"/>
    <property type="molecule type" value="Genomic_DNA"/>
</dbReference>
<sequence length="47" mass="5405">MLSLLESPFALLDSMRRSKTLTIMIIILVILFGSFFLFLYYMAGKQA</sequence>
<proteinExistence type="predicted"/>
<evidence type="ECO:0000256" key="1">
    <source>
        <dbReference type="SAM" id="Phobius"/>
    </source>
</evidence>
<reference evidence="2" key="1">
    <citation type="journal article" date="2014" name="Int. J. Syst. Evol. Microbiol.">
        <title>Complete genome sequence of Corynebacterium casei LMG S-19264T (=DSM 44701T), isolated from a smear-ripened cheese.</title>
        <authorList>
            <consortium name="US DOE Joint Genome Institute (JGI-PGF)"/>
            <person name="Walter F."/>
            <person name="Albersmeier A."/>
            <person name="Kalinowski J."/>
            <person name="Ruckert C."/>
        </authorList>
    </citation>
    <scope>NUCLEOTIDE SEQUENCE</scope>
    <source>
        <strain evidence="2">NBRC 101628</strain>
    </source>
</reference>